<evidence type="ECO:0000256" key="13">
    <source>
        <dbReference type="ARBA" id="ARBA00047833"/>
    </source>
</evidence>
<evidence type="ECO:0000256" key="3">
    <source>
        <dbReference type="ARBA" id="ARBA00012211"/>
    </source>
</evidence>
<dbReference type="OrthoDB" id="9804126at2"/>
<dbReference type="SUPFAM" id="SSF53244">
    <property type="entry name" value="MurD-like peptide ligases, peptide-binding domain"/>
    <property type="match status" value="1"/>
</dbReference>
<name>A0A0A0BM10_9CELL</name>
<dbReference type="Proteomes" id="UP000029839">
    <property type="component" value="Unassembled WGS sequence"/>
</dbReference>
<dbReference type="Gene3D" id="3.90.190.20">
    <property type="entry name" value="Mur ligase, C-terminal domain"/>
    <property type="match status" value="1"/>
</dbReference>
<keyword evidence="5 14" id="KW-0436">Ligase</keyword>
<accession>A0A0A0BM10</accession>
<evidence type="ECO:0000256" key="12">
    <source>
        <dbReference type="ARBA" id="ARBA00023316"/>
    </source>
</evidence>
<dbReference type="EC" id="6.3.2.8" evidence="3 14"/>
<dbReference type="GO" id="GO:0009252">
    <property type="term" value="P:peptidoglycan biosynthetic process"/>
    <property type="evidence" value="ECO:0007669"/>
    <property type="project" value="UniProtKB-UniRule"/>
</dbReference>
<dbReference type="SUPFAM" id="SSF53623">
    <property type="entry name" value="MurD-like peptide ligases, catalytic domain"/>
    <property type="match status" value="1"/>
</dbReference>
<dbReference type="HAMAP" id="MF_00046">
    <property type="entry name" value="MurC"/>
    <property type="match status" value="1"/>
</dbReference>
<comment type="similarity">
    <text evidence="14">Belongs to the MurCDEF family.</text>
</comment>
<dbReference type="InterPro" id="IPR000713">
    <property type="entry name" value="Mur_ligase_N"/>
</dbReference>
<evidence type="ECO:0000256" key="9">
    <source>
        <dbReference type="ARBA" id="ARBA00022960"/>
    </source>
</evidence>
<evidence type="ECO:0000256" key="6">
    <source>
        <dbReference type="ARBA" id="ARBA00022618"/>
    </source>
</evidence>
<dbReference type="GO" id="GO:0008360">
    <property type="term" value="P:regulation of cell shape"/>
    <property type="evidence" value="ECO:0007669"/>
    <property type="project" value="UniProtKB-KW"/>
</dbReference>
<feature type="domain" description="Mur ligase N-terminal catalytic" evidence="15">
    <location>
        <begin position="13"/>
        <end position="110"/>
    </location>
</feature>
<dbReference type="InterPro" id="IPR050061">
    <property type="entry name" value="MurCDEF_pg_biosynth"/>
</dbReference>
<dbReference type="Pfam" id="PF01225">
    <property type="entry name" value="Mur_ligase"/>
    <property type="match status" value="1"/>
</dbReference>
<dbReference type="EMBL" id="AXCY01000168">
    <property type="protein sequence ID" value="KGM08707.1"/>
    <property type="molecule type" value="Genomic_DNA"/>
</dbReference>
<dbReference type="Gene3D" id="3.40.50.720">
    <property type="entry name" value="NAD(P)-binding Rossmann-like Domain"/>
    <property type="match status" value="1"/>
</dbReference>
<keyword evidence="12 14" id="KW-0961">Cell wall biogenesis/degradation</keyword>
<dbReference type="PANTHER" id="PTHR43445:SF3">
    <property type="entry name" value="UDP-N-ACETYLMURAMATE--L-ALANINE LIGASE"/>
    <property type="match status" value="1"/>
</dbReference>
<dbReference type="RefSeq" id="WP_043610204.1">
    <property type="nucleotide sequence ID" value="NZ_AXCY01000168.1"/>
</dbReference>
<keyword evidence="8 14" id="KW-0067">ATP-binding</keyword>
<dbReference type="InterPro" id="IPR036565">
    <property type="entry name" value="Mur-like_cat_sf"/>
</dbReference>
<sequence>MSEPTDVTTLGRVHLVGVGGAGMSTVAALLRARGVDVSGSDARDGAAVLALRSVGVTVHVGHDAAHVEGVDTLVVSSAIRPTNPELVRARERGIPVLHRSEALAALMAGRRAVAVAGAHGKTTTSAMVAVALGHAGLDPSYAIGGTVRSADGTSADAVGGAHHGSGDVFVAEADESDGSFLAYRPEVALVTNIEPDHLDHYGSREAFEDAFVQFADRVRGHLVVCADDDGARRLAVRARAAGTAVVTYGTSADADVRVGTWAAEGAGGRVVVHGTDGAEAELVLQVPGAHNGLNAAGAWAVARLLGVDPVAAAEGLGRFGGTGRRFEERGEVGGVRVVDDYAHHPTEVAALLAAARSVTAGRVLVLFQPHLYSRTRTFADEFATALAAADVVVVTDVYAAREDLDPDVTGSLLTDRMTATGHPAAVSVPDRWDAARWIGSRARPGDLVLTVGAGDVTELAPVVLEQVREDRGGEAR</sequence>
<comment type="pathway">
    <text evidence="2 14">Cell wall biogenesis; peptidoglycan biosynthesis.</text>
</comment>
<evidence type="ECO:0000256" key="14">
    <source>
        <dbReference type="HAMAP-Rule" id="MF_00046"/>
    </source>
</evidence>
<keyword evidence="19" id="KW-1185">Reference proteome</keyword>
<reference evidence="18 19" key="1">
    <citation type="submission" date="2013-08" db="EMBL/GenBank/DDBJ databases">
        <title>Genome sequencing of Cellulomonas carbonis T26.</title>
        <authorList>
            <person name="Chen F."/>
            <person name="Li Y."/>
            <person name="Wang G."/>
        </authorList>
    </citation>
    <scope>NUCLEOTIDE SEQUENCE [LARGE SCALE GENOMIC DNA]</scope>
    <source>
        <strain evidence="18 19">T26</strain>
    </source>
</reference>
<dbReference type="Pfam" id="PF02875">
    <property type="entry name" value="Mur_ligase_C"/>
    <property type="match status" value="1"/>
</dbReference>
<dbReference type="NCBIfam" id="TIGR01082">
    <property type="entry name" value="murC"/>
    <property type="match status" value="1"/>
</dbReference>
<keyword evidence="6 14" id="KW-0132">Cell division</keyword>
<evidence type="ECO:0000256" key="1">
    <source>
        <dbReference type="ARBA" id="ARBA00004496"/>
    </source>
</evidence>
<comment type="function">
    <text evidence="14">Cell wall formation.</text>
</comment>
<evidence type="ECO:0000256" key="4">
    <source>
        <dbReference type="ARBA" id="ARBA00022490"/>
    </source>
</evidence>
<evidence type="ECO:0000313" key="18">
    <source>
        <dbReference type="EMBL" id="KGM08707.1"/>
    </source>
</evidence>
<evidence type="ECO:0000256" key="5">
    <source>
        <dbReference type="ARBA" id="ARBA00022598"/>
    </source>
</evidence>
<dbReference type="PANTHER" id="PTHR43445">
    <property type="entry name" value="UDP-N-ACETYLMURAMATE--L-ALANINE LIGASE-RELATED"/>
    <property type="match status" value="1"/>
</dbReference>
<comment type="caution">
    <text evidence="18">The sequence shown here is derived from an EMBL/GenBank/DDBJ whole genome shotgun (WGS) entry which is preliminary data.</text>
</comment>
<dbReference type="SUPFAM" id="SSF51984">
    <property type="entry name" value="MurCD N-terminal domain"/>
    <property type="match status" value="1"/>
</dbReference>
<dbReference type="AlphaFoldDB" id="A0A0A0BM10"/>
<comment type="catalytic activity">
    <reaction evidence="13 14">
        <text>UDP-N-acetyl-alpha-D-muramate + L-alanine + ATP = UDP-N-acetyl-alpha-D-muramoyl-L-alanine + ADP + phosphate + H(+)</text>
        <dbReference type="Rhea" id="RHEA:23372"/>
        <dbReference type="ChEBI" id="CHEBI:15378"/>
        <dbReference type="ChEBI" id="CHEBI:30616"/>
        <dbReference type="ChEBI" id="CHEBI:43474"/>
        <dbReference type="ChEBI" id="CHEBI:57972"/>
        <dbReference type="ChEBI" id="CHEBI:70757"/>
        <dbReference type="ChEBI" id="CHEBI:83898"/>
        <dbReference type="ChEBI" id="CHEBI:456216"/>
        <dbReference type="EC" id="6.3.2.8"/>
    </reaction>
</comment>
<evidence type="ECO:0000256" key="8">
    <source>
        <dbReference type="ARBA" id="ARBA00022840"/>
    </source>
</evidence>
<feature type="domain" description="Mur ligase C-terminal" evidence="16">
    <location>
        <begin position="324"/>
        <end position="454"/>
    </location>
</feature>
<evidence type="ECO:0000313" key="19">
    <source>
        <dbReference type="Proteomes" id="UP000029839"/>
    </source>
</evidence>
<dbReference type="UniPathway" id="UPA00219"/>
<dbReference type="InterPro" id="IPR005758">
    <property type="entry name" value="UDP-N-AcMur_Ala_ligase_MurC"/>
</dbReference>
<dbReference type="Gene3D" id="3.40.1190.10">
    <property type="entry name" value="Mur-like, catalytic domain"/>
    <property type="match status" value="1"/>
</dbReference>
<gene>
    <name evidence="14" type="primary">murC</name>
    <name evidence="18" type="ORF">N868_06785</name>
</gene>
<dbReference type="Pfam" id="PF08245">
    <property type="entry name" value="Mur_ligase_M"/>
    <property type="match status" value="1"/>
</dbReference>
<organism evidence="18 19">
    <name type="scientific">Cellulomonas carbonis T26</name>
    <dbReference type="NCBI Taxonomy" id="947969"/>
    <lineage>
        <taxon>Bacteria</taxon>
        <taxon>Bacillati</taxon>
        <taxon>Actinomycetota</taxon>
        <taxon>Actinomycetes</taxon>
        <taxon>Micrococcales</taxon>
        <taxon>Cellulomonadaceae</taxon>
        <taxon>Cellulomonas</taxon>
    </lineage>
</organism>
<comment type="subcellular location">
    <subcellularLocation>
        <location evidence="1 14">Cytoplasm</location>
    </subcellularLocation>
</comment>
<evidence type="ECO:0000259" key="15">
    <source>
        <dbReference type="Pfam" id="PF01225"/>
    </source>
</evidence>
<dbReference type="GO" id="GO:0071555">
    <property type="term" value="P:cell wall organization"/>
    <property type="evidence" value="ECO:0007669"/>
    <property type="project" value="UniProtKB-KW"/>
</dbReference>
<reference evidence="18 19" key="2">
    <citation type="journal article" date="2015" name="Stand. Genomic Sci.">
        <title>Draft genome sequence of Cellulomonas carbonis T26(T) and comparative analysis of six Cellulomonas genomes.</title>
        <authorList>
            <person name="Zhuang W."/>
            <person name="Zhang S."/>
            <person name="Xia X."/>
            <person name="Wang G."/>
        </authorList>
    </citation>
    <scope>NUCLEOTIDE SEQUENCE [LARGE SCALE GENOMIC DNA]</scope>
    <source>
        <strain evidence="18 19">T26</strain>
    </source>
</reference>
<dbReference type="GO" id="GO:0005737">
    <property type="term" value="C:cytoplasm"/>
    <property type="evidence" value="ECO:0007669"/>
    <property type="project" value="UniProtKB-SubCell"/>
</dbReference>
<dbReference type="InterPro" id="IPR036615">
    <property type="entry name" value="Mur_ligase_C_dom_sf"/>
</dbReference>
<feature type="domain" description="Mur ligase central" evidence="17">
    <location>
        <begin position="115"/>
        <end position="302"/>
    </location>
</feature>
<evidence type="ECO:0000259" key="16">
    <source>
        <dbReference type="Pfam" id="PF02875"/>
    </source>
</evidence>
<evidence type="ECO:0000256" key="11">
    <source>
        <dbReference type="ARBA" id="ARBA00023306"/>
    </source>
</evidence>
<evidence type="ECO:0000256" key="10">
    <source>
        <dbReference type="ARBA" id="ARBA00022984"/>
    </source>
</evidence>
<dbReference type="GO" id="GO:0051301">
    <property type="term" value="P:cell division"/>
    <property type="evidence" value="ECO:0007669"/>
    <property type="project" value="UniProtKB-KW"/>
</dbReference>
<dbReference type="InterPro" id="IPR013221">
    <property type="entry name" value="Mur_ligase_cen"/>
</dbReference>
<evidence type="ECO:0000256" key="7">
    <source>
        <dbReference type="ARBA" id="ARBA00022741"/>
    </source>
</evidence>
<dbReference type="GO" id="GO:0005524">
    <property type="term" value="F:ATP binding"/>
    <property type="evidence" value="ECO:0007669"/>
    <property type="project" value="UniProtKB-UniRule"/>
</dbReference>
<evidence type="ECO:0000259" key="17">
    <source>
        <dbReference type="Pfam" id="PF08245"/>
    </source>
</evidence>
<keyword evidence="4 14" id="KW-0963">Cytoplasm</keyword>
<dbReference type="InterPro" id="IPR004101">
    <property type="entry name" value="Mur_ligase_C"/>
</dbReference>
<dbReference type="GO" id="GO:0008763">
    <property type="term" value="F:UDP-N-acetylmuramate-L-alanine ligase activity"/>
    <property type="evidence" value="ECO:0007669"/>
    <property type="project" value="UniProtKB-UniRule"/>
</dbReference>
<keyword evidence="11 14" id="KW-0131">Cell cycle</keyword>
<evidence type="ECO:0000256" key="2">
    <source>
        <dbReference type="ARBA" id="ARBA00004752"/>
    </source>
</evidence>
<keyword evidence="9 14" id="KW-0133">Cell shape</keyword>
<keyword evidence="10 14" id="KW-0573">Peptidoglycan synthesis</keyword>
<keyword evidence="7 14" id="KW-0547">Nucleotide-binding</keyword>
<protein>
    <recommendedName>
        <fullName evidence="3 14">UDP-N-acetylmuramate--L-alanine ligase</fullName>
        <ecNumber evidence="3 14">6.3.2.8</ecNumber>
    </recommendedName>
    <alternativeName>
        <fullName evidence="14">UDP-N-acetylmuramoyl-L-alanine synthetase</fullName>
    </alternativeName>
</protein>
<feature type="binding site" evidence="14">
    <location>
        <begin position="117"/>
        <end position="123"/>
    </location>
    <ligand>
        <name>ATP</name>
        <dbReference type="ChEBI" id="CHEBI:30616"/>
    </ligand>
</feature>
<proteinExistence type="inferred from homology"/>